<keyword evidence="1" id="KW-0547">Nucleotide-binding</keyword>
<evidence type="ECO:0000256" key="2">
    <source>
        <dbReference type="ARBA" id="ARBA00022801"/>
    </source>
</evidence>
<dbReference type="Pfam" id="PF21010">
    <property type="entry name" value="HA2_C"/>
    <property type="match status" value="1"/>
</dbReference>
<dbReference type="SMART" id="SM00487">
    <property type="entry name" value="DEXDc"/>
    <property type="match status" value="1"/>
</dbReference>
<dbReference type="EMBL" id="MGFD01000008">
    <property type="protein sequence ID" value="OGL99494.1"/>
    <property type="molecule type" value="Genomic_DNA"/>
</dbReference>
<dbReference type="PROSITE" id="PS51192">
    <property type="entry name" value="HELICASE_ATP_BIND_1"/>
    <property type="match status" value="1"/>
</dbReference>
<evidence type="ECO:0000313" key="8">
    <source>
        <dbReference type="Proteomes" id="UP000177331"/>
    </source>
</evidence>
<dbReference type="STRING" id="1802421.A2318_00855"/>
<evidence type="ECO:0000256" key="3">
    <source>
        <dbReference type="ARBA" id="ARBA00022806"/>
    </source>
</evidence>
<proteinExistence type="predicted"/>
<accession>A0A1F7WBM5</accession>
<keyword evidence="2" id="KW-0378">Hydrolase</keyword>
<dbReference type="PROSITE" id="PS51194">
    <property type="entry name" value="HELICASE_CTER"/>
    <property type="match status" value="1"/>
</dbReference>
<dbReference type="Proteomes" id="UP000177331">
    <property type="component" value="Unassembled WGS sequence"/>
</dbReference>
<feature type="domain" description="Helicase ATP-binding" evidence="5">
    <location>
        <begin position="18"/>
        <end position="181"/>
    </location>
</feature>
<evidence type="ECO:0000259" key="6">
    <source>
        <dbReference type="PROSITE" id="PS51194"/>
    </source>
</evidence>
<dbReference type="GO" id="GO:0016787">
    <property type="term" value="F:hydrolase activity"/>
    <property type="evidence" value="ECO:0007669"/>
    <property type="project" value="UniProtKB-KW"/>
</dbReference>
<evidence type="ECO:0000313" key="7">
    <source>
        <dbReference type="EMBL" id="OGL99494.1"/>
    </source>
</evidence>
<dbReference type="Pfam" id="PF00270">
    <property type="entry name" value="DEAD"/>
    <property type="match status" value="1"/>
</dbReference>
<evidence type="ECO:0000256" key="1">
    <source>
        <dbReference type="ARBA" id="ARBA00022741"/>
    </source>
</evidence>
<dbReference type="SMART" id="SM00490">
    <property type="entry name" value="HELICc"/>
    <property type="match status" value="1"/>
</dbReference>
<organism evidence="7 8">
    <name type="scientific">Candidatus Uhrbacteria bacterium RIFOXYB2_FULL_45_11</name>
    <dbReference type="NCBI Taxonomy" id="1802421"/>
    <lineage>
        <taxon>Bacteria</taxon>
        <taxon>Candidatus Uhriibacteriota</taxon>
    </lineage>
</organism>
<dbReference type="GO" id="GO:0005524">
    <property type="term" value="F:ATP binding"/>
    <property type="evidence" value="ECO:0007669"/>
    <property type="project" value="UniProtKB-KW"/>
</dbReference>
<comment type="caution">
    <text evidence="7">The sequence shown here is derived from an EMBL/GenBank/DDBJ whole genome shotgun (WGS) entry which is preliminary data.</text>
</comment>
<dbReference type="Gene3D" id="1.20.120.1080">
    <property type="match status" value="1"/>
</dbReference>
<dbReference type="InterPro" id="IPR007502">
    <property type="entry name" value="Helicase-assoc_dom"/>
</dbReference>
<keyword evidence="3" id="KW-0347">Helicase</keyword>
<dbReference type="GO" id="GO:0003723">
    <property type="term" value="F:RNA binding"/>
    <property type="evidence" value="ECO:0007669"/>
    <property type="project" value="TreeGrafter"/>
</dbReference>
<protein>
    <recommendedName>
        <fullName evidence="9">ATP-dependent RNA helicase HrpA</fullName>
    </recommendedName>
</protein>
<evidence type="ECO:0000256" key="4">
    <source>
        <dbReference type="ARBA" id="ARBA00022840"/>
    </source>
</evidence>
<dbReference type="SUPFAM" id="SSF52540">
    <property type="entry name" value="P-loop containing nucleoside triphosphate hydrolases"/>
    <property type="match status" value="1"/>
</dbReference>
<dbReference type="InterPro" id="IPR011545">
    <property type="entry name" value="DEAD/DEAH_box_helicase_dom"/>
</dbReference>
<dbReference type="PANTHER" id="PTHR18934">
    <property type="entry name" value="ATP-DEPENDENT RNA HELICASE"/>
    <property type="match status" value="1"/>
</dbReference>
<dbReference type="AlphaFoldDB" id="A0A1F7WBM5"/>
<dbReference type="SMART" id="SM00847">
    <property type="entry name" value="HA2"/>
    <property type="match status" value="1"/>
</dbReference>
<evidence type="ECO:0008006" key="9">
    <source>
        <dbReference type="Google" id="ProtNLM"/>
    </source>
</evidence>
<dbReference type="InterPro" id="IPR011709">
    <property type="entry name" value="DEAD-box_helicase_OB_fold"/>
</dbReference>
<keyword evidence="4" id="KW-0067">ATP-binding</keyword>
<dbReference type="PANTHER" id="PTHR18934:SF99">
    <property type="entry name" value="ATP-DEPENDENT RNA HELICASE DHX37-RELATED"/>
    <property type="match status" value="1"/>
</dbReference>
<dbReference type="CDD" id="cd18791">
    <property type="entry name" value="SF2_C_RHA"/>
    <property type="match status" value="1"/>
</dbReference>
<dbReference type="Pfam" id="PF00271">
    <property type="entry name" value="Helicase_C"/>
    <property type="match status" value="1"/>
</dbReference>
<dbReference type="CDD" id="cd17917">
    <property type="entry name" value="DEXHc_RHA-like"/>
    <property type="match status" value="1"/>
</dbReference>
<sequence>MSDKIFRLPFDDYEEQFLELVRNHQVVILAAQTGAGKSTRGPLALLRAGLGSDKLIGVSEPRRPAATLLAEWVAELHGTKAGTVVGYQIGHDKQISKATELVYLTEGVILNQLHSDPLLSRYSIICLDEVHERGVTQDLLMALVKNVLPKRPDLKVVVMSATIDTDKFSRYFGNAPVLTVPGRVFPVEVRYARETPENGEMVDAMVEKILEILHSNEPGDILAFLPDQAMITRVIEKLEKEKVRELSLYRFLPLYGSQAPDDQKEVFKVDHRRRIIVATNIAETSLTIDPLGHIVDSGLIKATVYVDANMSALQVIEHSKAGCDQRAGRVGRTKGGICHRLYTKEDFESRVEFTKPEILRVSLDQVLLNLRCMKHSLAKILALDLLDAPKPEQWKDAETRLKMLGAIRPNGTVAPDGYRMKRFRVDPMIGRMILEGERRGCLEEVITIAACLAGTKPIFVAPKDKREEARKAKKAFDDPNSDLLTFLKVWREWDKREGDRRWARENFLSSRALCQADQMRDQLIDVLVRENVTNSSSDNDVELRKAIAAGLIMNLAQKSGQYDYFWNGRTTFVSPGSALFSSAPSWLVCTEARASTTTQLDRMGRERKVTRVYMQNCHAIEYAWLSELVSKDACEIEIHVDQAMYSSQVLVEYSRKWNGIEIERKILETLSEADLPLIATLVAKSFVNGYGFFYNNASKLLLKVWKALAPSVPYHVVGAERYVFLQSTIESFANVITKKIAGATSVTEVLALMNKIDVVDFLTGDALEAYQAEYAAEMRRQREEAEAQAHRDEEARLARETAQAVFAPLRAELEGLDGRMRTLGYVFDYSSGRRLNFNEDYRRRLTCDYVNSARVSYLTAAQDGLQQYAAIVERLEHEHAERVERERIDREECLVVRSNTIRLPKSLVEEKELIVLWLAELDAAKQALEAELAFVADLKRKVSLGEVLCLTFRDRGNGTMVAEYKRELVDAPYGDDLSRYPNAGESWWCHVIPGNGPTKISLYRKVGKTKVDVEKVLKDGLDMFPGLPSQLLQ</sequence>
<dbReference type="InterPro" id="IPR001650">
    <property type="entry name" value="Helicase_C-like"/>
</dbReference>
<dbReference type="Gene3D" id="3.40.50.300">
    <property type="entry name" value="P-loop containing nucleotide triphosphate hydrolases"/>
    <property type="match status" value="2"/>
</dbReference>
<gene>
    <name evidence="7" type="ORF">A2318_00855</name>
</gene>
<dbReference type="Pfam" id="PF07717">
    <property type="entry name" value="OB_NTP_bind"/>
    <property type="match status" value="1"/>
</dbReference>
<reference evidence="7 8" key="1">
    <citation type="journal article" date="2016" name="Nat. Commun.">
        <title>Thousands of microbial genomes shed light on interconnected biogeochemical processes in an aquifer system.</title>
        <authorList>
            <person name="Anantharaman K."/>
            <person name="Brown C.T."/>
            <person name="Hug L.A."/>
            <person name="Sharon I."/>
            <person name="Castelle C.J."/>
            <person name="Probst A.J."/>
            <person name="Thomas B.C."/>
            <person name="Singh A."/>
            <person name="Wilkins M.J."/>
            <person name="Karaoz U."/>
            <person name="Brodie E.L."/>
            <person name="Williams K.H."/>
            <person name="Hubbard S.S."/>
            <person name="Banfield J.F."/>
        </authorList>
    </citation>
    <scope>NUCLEOTIDE SEQUENCE [LARGE SCALE GENOMIC DNA]</scope>
</reference>
<feature type="domain" description="Helicase C-terminal" evidence="6">
    <location>
        <begin position="205"/>
        <end position="374"/>
    </location>
</feature>
<dbReference type="InterPro" id="IPR027417">
    <property type="entry name" value="P-loop_NTPase"/>
</dbReference>
<name>A0A1F7WBM5_9BACT</name>
<evidence type="ECO:0000259" key="5">
    <source>
        <dbReference type="PROSITE" id="PS51192"/>
    </source>
</evidence>
<dbReference type="InterPro" id="IPR014001">
    <property type="entry name" value="Helicase_ATP-bd"/>
</dbReference>
<dbReference type="GO" id="GO:0004386">
    <property type="term" value="F:helicase activity"/>
    <property type="evidence" value="ECO:0007669"/>
    <property type="project" value="UniProtKB-KW"/>
</dbReference>